<accession>A0A4U1CKS0</accession>
<evidence type="ECO:0000259" key="3">
    <source>
        <dbReference type="Pfam" id="PF08212"/>
    </source>
</evidence>
<dbReference type="PANTHER" id="PTHR10612:SF34">
    <property type="entry name" value="APOLIPOPROTEIN D"/>
    <property type="match status" value="1"/>
</dbReference>
<dbReference type="Pfam" id="PF08212">
    <property type="entry name" value="Lipocalin_2"/>
    <property type="match status" value="1"/>
</dbReference>
<feature type="domain" description="Lipocalin/cytosolic fatty-acid binding" evidence="3">
    <location>
        <begin position="9"/>
        <end position="147"/>
    </location>
</feature>
<evidence type="ECO:0000256" key="1">
    <source>
        <dbReference type="ARBA" id="ARBA00006889"/>
    </source>
</evidence>
<gene>
    <name evidence="4" type="ORF">FA048_18195</name>
</gene>
<dbReference type="SUPFAM" id="SSF50814">
    <property type="entry name" value="Lipocalins"/>
    <property type="match status" value="1"/>
</dbReference>
<dbReference type="OrthoDB" id="594739at2"/>
<dbReference type="Proteomes" id="UP000309488">
    <property type="component" value="Unassembled WGS sequence"/>
</dbReference>
<sequence length="152" mass="17936">MENKPVNTIDYKAFAGKWYSLYSIPTLLDKNWKQTTEIYTLVDDEHYEVYTTYHKEGKLEEKSLTSKLFFNNAKPDGDMEAQFLWPFKIGYWVIELADDYSYVVVGHPDEKYLFIMAREPQIEPELLRGIIERCRQMGYDTGELVSQEHSLS</sequence>
<dbReference type="RefSeq" id="WP_136843782.1">
    <property type="nucleotide sequence ID" value="NZ_SWBR01000005.1"/>
</dbReference>
<protein>
    <recommendedName>
        <fullName evidence="3">Lipocalin/cytosolic fatty-acid binding domain-containing protein</fullName>
    </recommendedName>
</protein>
<reference evidence="4 5" key="1">
    <citation type="submission" date="2019-04" db="EMBL/GenBank/DDBJ databases">
        <title>Pedobacter sp. RP-3-22 sp. nov., isolated from Arctic soil.</title>
        <authorList>
            <person name="Dahal R.H."/>
            <person name="Kim D.-U."/>
        </authorList>
    </citation>
    <scope>NUCLEOTIDE SEQUENCE [LARGE SCALE GENOMIC DNA]</scope>
    <source>
        <strain evidence="4 5">RP-3-22</strain>
    </source>
</reference>
<evidence type="ECO:0000313" key="4">
    <source>
        <dbReference type="EMBL" id="TKC05644.1"/>
    </source>
</evidence>
<dbReference type="InterPro" id="IPR000566">
    <property type="entry name" value="Lipocln_cytosolic_FA-bd_dom"/>
</dbReference>
<keyword evidence="5" id="KW-1185">Reference proteome</keyword>
<proteinExistence type="inferred from homology"/>
<comment type="similarity">
    <text evidence="1 2">Belongs to the calycin superfamily. Lipocalin family.</text>
</comment>
<name>A0A4U1CKS0_9SPHI</name>
<dbReference type="Gene3D" id="2.40.128.20">
    <property type="match status" value="1"/>
</dbReference>
<evidence type="ECO:0000313" key="5">
    <source>
        <dbReference type="Proteomes" id="UP000309488"/>
    </source>
</evidence>
<dbReference type="InterPro" id="IPR022271">
    <property type="entry name" value="Lipocalin_ApoD"/>
</dbReference>
<dbReference type="CDD" id="cd19438">
    <property type="entry name" value="lipocalin_Blc-like"/>
    <property type="match status" value="1"/>
</dbReference>
<dbReference type="PROSITE" id="PS00213">
    <property type="entry name" value="LIPOCALIN"/>
    <property type="match status" value="1"/>
</dbReference>
<dbReference type="PANTHER" id="PTHR10612">
    <property type="entry name" value="APOLIPOPROTEIN D"/>
    <property type="match status" value="1"/>
</dbReference>
<dbReference type="InterPro" id="IPR022272">
    <property type="entry name" value="Lipocalin_CS"/>
</dbReference>
<dbReference type="PIRSF" id="PIRSF036893">
    <property type="entry name" value="Lipocalin_ApoD"/>
    <property type="match status" value="1"/>
</dbReference>
<dbReference type="EMBL" id="SWBR01000005">
    <property type="protein sequence ID" value="TKC05644.1"/>
    <property type="molecule type" value="Genomic_DNA"/>
</dbReference>
<comment type="caution">
    <text evidence="4">The sequence shown here is derived from an EMBL/GenBank/DDBJ whole genome shotgun (WGS) entry which is preliminary data.</text>
</comment>
<dbReference type="InterPro" id="IPR012674">
    <property type="entry name" value="Calycin"/>
</dbReference>
<evidence type="ECO:0000256" key="2">
    <source>
        <dbReference type="PIRNR" id="PIRNR036893"/>
    </source>
</evidence>
<dbReference type="GO" id="GO:0006950">
    <property type="term" value="P:response to stress"/>
    <property type="evidence" value="ECO:0007669"/>
    <property type="project" value="UniProtKB-ARBA"/>
</dbReference>
<dbReference type="InterPro" id="IPR047202">
    <property type="entry name" value="Lipocalin_Blc-like_dom"/>
</dbReference>
<organism evidence="4 5">
    <name type="scientific">Pedobacter polaris</name>
    <dbReference type="NCBI Taxonomy" id="2571273"/>
    <lineage>
        <taxon>Bacteria</taxon>
        <taxon>Pseudomonadati</taxon>
        <taxon>Bacteroidota</taxon>
        <taxon>Sphingobacteriia</taxon>
        <taxon>Sphingobacteriales</taxon>
        <taxon>Sphingobacteriaceae</taxon>
        <taxon>Pedobacter</taxon>
    </lineage>
</organism>
<dbReference type="AlphaFoldDB" id="A0A4U1CKS0"/>